<dbReference type="NCBIfam" id="TIGR00254">
    <property type="entry name" value="GGDEF"/>
    <property type="match status" value="1"/>
</dbReference>
<feature type="domain" description="GGDEF" evidence="3">
    <location>
        <begin position="143"/>
        <end position="271"/>
    </location>
</feature>
<dbReference type="GO" id="GO:0005886">
    <property type="term" value="C:plasma membrane"/>
    <property type="evidence" value="ECO:0007669"/>
    <property type="project" value="TreeGrafter"/>
</dbReference>
<proteinExistence type="predicted"/>
<dbReference type="CDD" id="cd01949">
    <property type="entry name" value="GGDEF"/>
    <property type="match status" value="1"/>
</dbReference>
<comment type="caution">
    <text evidence="4">The sequence shown here is derived from an EMBL/GenBank/DDBJ whole genome shotgun (WGS) entry which is preliminary data.</text>
</comment>
<dbReference type="STRING" id="1480694.DC28_15015"/>
<gene>
    <name evidence="4" type="ORF">DC28_15015</name>
</gene>
<organism evidence="4 5">
    <name type="scientific">Spirochaeta lutea</name>
    <dbReference type="NCBI Taxonomy" id="1480694"/>
    <lineage>
        <taxon>Bacteria</taxon>
        <taxon>Pseudomonadati</taxon>
        <taxon>Spirochaetota</taxon>
        <taxon>Spirochaetia</taxon>
        <taxon>Spirochaetales</taxon>
        <taxon>Spirochaetaceae</taxon>
        <taxon>Spirochaeta</taxon>
    </lineage>
</organism>
<accession>A0A098QTX6</accession>
<dbReference type="SMART" id="SM00267">
    <property type="entry name" value="GGDEF"/>
    <property type="match status" value="1"/>
</dbReference>
<evidence type="ECO:0000313" key="4">
    <source>
        <dbReference type="EMBL" id="KGE70798.1"/>
    </source>
</evidence>
<evidence type="ECO:0000256" key="1">
    <source>
        <dbReference type="ARBA" id="ARBA00012528"/>
    </source>
</evidence>
<name>A0A098QTX6_9SPIO</name>
<dbReference type="Pfam" id="PF00990">
    <property type="entry name" value="GGDEF"/>
    <property type="match status" value="1"/>
</dbReference>
<dbReference type="InterPro" id="IPR029787">
    <property type="entry name" value="Nucleotide_cyclase"/>
</dbReference>
<protein>
    <recommendedName>
        <fullName evidence="1">diguanylate cyclase</fullName>
        <ecNumber evidence="1">2.7.7.65</ecNumber>
    </recommendedName>
</protein>
<dbReference type="Gene3D" id="3.30.70.270">
    <property type="match status" value="1"/>
</dbReference>
<dbReference type="OrthoDB" id="9779586at2"/>
<evidence type="ECO:0000256" key="2">
    <source>
        <dbReference type="ARBA" id="ARBA00034247"/>
    </source>
</evidence>
<dbReference type="FunFam" id="3.30.70.270:FF:000001">
    <property type="entry name" value="Diguanylate cyclase domain protein"/>
    <property type="match status" value="1"/>
</dbReference>
<dbReference type="InterPro" id="IPR043128">
    <property type="entry name" value="Rev_trsase/Diguanyl_cyclase"/>
</dbReference>
<dbReference type="GO" id="GO:1902201">
    <property type="term" value="P:negative regulation of bacterial-type flagellum-dependent cell motility"/>
    <property type="evidence" value="ECO:0007669"/>
    <property type="project" value="TreeGrafter"/>
</dbReference>
<reference evidence="4 5" key="1">
    <citation type="submission" date="2014-05" db="EMBL/GenBank/DDBJ databases">
        <title>De novo Genome Sequence of Spirocheata sp.</title>
        <authorList>
            <person name="Shivani Y."/>
            <person name="Subhash Y."/>
            <person name="Tushar L."/>
            <person name="Sasikala C."/>
            <person name="Ramana C.V."/>
        </authorList>
    </citation>
    <scope>NUCLEOTIDE SEQUENCE [LARGE SCALE GENOMIC DNA]</scope>
    <source>
        <strain evidence="4 5">JC230</strain>
    </source>
</reference>
<dbReference type="eggNOG" id="COG2199">
    <property type="taxonomic scope" value="Bacteria"/>
</dbReference>
<dbReference type="PROSITE" id="PS50887">
    <property type="entry name" value="GGDEF"/>
    <property type="match status" value="1"/>
</dbReference>
<dbReference type="InterPro" id="IPR050469">
    <property type="entry name" value="Diguanylate_Cyclase"/>
</dbReference>
<evidence type="ECO:0000313" key="5">
    <source>
        <dbReference type="Proteomes" id="UP000029692"/>
    </source>
</evidence>
<evidence type="ECO:0000259" key="3">
    <source>
        <dbReference type="PROSITE" id="PS50887"/>
    </source>
</evidence>
<dbReference type="PANTHER" id="PTHR45138:SF9">
    <property type="entry name" value="DIGUANYLATE CYCLASE DGCM-RELATED"/>
    <property type="match status" value="1"/>
</dbReference>
<dbReference type="EC" id="2.7.7.65" evidence="1"/>
<dbReference type="Proteomes" id="UP000029692">
    <property type="component" value="Unassembled WGS sequence"/>
</dbReference>
<dbReference type="SUPFAM" id="SSF55073">
    <property type="entry name" value="Nucleotide cyclase"/>
    <property type="match status" value="1"/>
</dbReference>
<dbReference type="RefSeq" id="WP_037550294.1">
    <property type="nucleotide sequence ID" value="NZ_JNUP01000072.1"/>
</dbReference>
<dbReference type="EMBL" id="JNUP01000072">
    <property type="protein sequence ID" value="KGE70798.1"/>
    <property type="molecule type" value="Genomic_DNA"/>
</dbReference>
<dbReference type="PANTHER" id="PTHR45138">
    <property type="entry name" value="REGULATORY COMPONENTS OF SENSORY TRANSDUCTION SYSTEM"/>
    <property type="match status" value="1"/>
</dbReference>
<dbReference type="InterPro" id="IPR000160">
    <property type="entry name" value="GGDEF_dom"/>
</dbReference>
<dbReference type="GO" id="GO:0043709">
    <property type="term" value="P:cell adhesion involved in single-species biofilm formation"/>
    <property type="evidence" value="ECO:0007669"/>
    <property type="project" value="TreeGrafter"/>
</dbReference>
<sequence length="273" mass="30890">MNQVQISRSIKQTLLSDSLCFNEALSSLQSSYGDNPEFYSILIRLLAQKAIEPHRAREIYRAAQDLQERLSTGMHASVDFRSALMEYLLSQESLYTFPTVVEYQEYEQQQNHALTDFLTGLSNRRFFETQCTQELHRARRHGYRIALVFADVDDFKSINDEFGHKAGDMALIRIARCLQKNARIEDITARFGGEEFVAVLPHTDGQGAMVFAQRLCQAVASMKLPYSITLSAGVAVFPEDGMKVRDLLDTADRRMYQAKSQGKNQVTGPGSRS</sequence>
<keyword evidence="5" id="KW-1185">Reference proteome</keyword>
<comment type="catalytic activity">
    <reaction evidence="2">
        <text>2 GTP = 3',3'-c-di-GMP + 2 diphosphate</text>
        <dbReference type="Rhea" id="RHEA:24898"/>
        <dbReference type="ChEBI" id="CHEBI:33019"/>
        <dbReference type="ChEBI" id="CHEBI:37565"/>
        <dbReference type="ChEBI" id="CHEBI:58805"/>
        <dbReference type="EC" id="2.7.7.65"/>
    </reaction>
</comment>
<dbReference type="AlphaFoldDB" id="A0A098QTX6"/>
<dbReference type="GO" id="GO:0052621">
    <property type="term" value="F:diguanylate cyclase activity"/>
    <property type="evidence" value="ECO:0007669"/>
    <property type="project" value="UniProtKB-EC"/>
</dbReference>